<evidence type="ECO:0000256" key="3">
    <source>
        <dbReference type="ARBA" id="ARBA00023277"/>
    </source>
</evidence>
<dbReference type="SUPFAM" id="SSF56655">
    <property type="entry name" value="Carbohydrate phosphatase"/>
    <property type="match status" value="1"/>
</dbReference>
<sequence>MTGPDLDRVDDFEAMERDDLEAMESVARAAVLAAGAELRDRYRDGDDDAEYGAHDVKAAADEAAEARMLPLVRRSFPDHAVFAEEAGEFPGSEPYRWIVDPLDGTNDFAAGLPTFASSVAVLRDGEPLLAAVYQPATDETYVARRDDGVRYECEPVTAAGDVGIPAATVATIVGRDVPRDPDLARRSDAIRGSLRETVKRVIPSWAPTVHSGLFARGRIQGIAQFHPDEEERAVTELFASEAGAAIRREGPLYVAAADEPTLATLWEAARVEP</sequence>
<dbReference type="Pfam" id="PF00459">
    <property type="entry name" value="Inositol_P"/>
    <property type="match status" value="1"/>
</dbReference>
<comment type="cofactor">
    <cofactor evidence="5">
        <name>Mg(2+)</name>
        <dbReference type="ChEBI" id="CHEBI:18420"/>
    </cofactor>
</comment>
<keyword evidence="5" id="KW-0479">Metal-binding</keyword>
<comment type="similarity">
    <text evidence="4">Belongs to the inositol monophosphatase superfamily. FBPase class 4 family.</text>
</comment>
<proteinExistence type="inferred from homology"/>
<accession>A0ABD5UNA6</accession>
<dbReference type="EMBL" id="JBHSXI010000029">
    <property type="protein sequence ID" value="MFC6890942.1"/>
    <property type="molecule type" value="Genomic_DNA"/>
</dbReference>
<dbReference type="AlphaFoldDB" id="A0ABD5UNA6"/>
<name>A0ABD5UNA6_9EURY</name>
<evidence type="ECO:0000256" key="4">
    <source>
        <dbReference type="ARBA" id="ARBA00038103"/>
    </source>
</evidence>
<evidence type="ECO:0000313" key="7">
    <source>
        <dbReference type="Proteomes" id="UP001596333"/>
    </source>
</evidence>
<protein>
    <recommendedName>
        <fullName evidence="2">fructose-bisphosphatase</fullName>
        <ecNumber evidence="2">3.1.3.11</ecNumber>
    </recommendedName>
</protein>
<feature type="binding site" evidence="5">
    <location>
        <position position="102"/>
    </location>
    <ligand>
        <name>Mg(2+)</name>
        <dbReference type="ChEBI" id="CHEBI:18420"/>
        <label>1</label>
        <note>catalytic</note>
    </ligand>
</feature>
<dbReference type="PRINTS" id="PR00377">
    <property type="entry name" value="IMPHPHTASES"/>
</dbReference>
<feature type="binding site" evidence="5">
    <location>
        <position position="100"/>
    </location>
    <ligand>
        <name>Mg(2+)</name>
        <dbReference type="ChEBI" id="CHEBI:18420"/>
        <label>1</label>
        <note>catalytic</note>
    </ligand>
</feature>
<dbReference type="InterPro" id="IPR000760">
    <property type="entry name" value="Inositol_monophosphatase-like"/>
</dbReference>
<dbReference type="PANTHER" id="PTHR20854:SF4">
    <property type="entry name" value="INOSITOL-1-MONOPHOSPHATASE-RELATED"/>
    <property type="match status" value="1"/>
</dbReference>
<keyword evidence="3" id="KW-0119">Carbohydrate metabolism</keyword>
<evidence type="ECO:0000256" key="5">
    <source>
        <dbReference type="PIRSR" id="PIRSR600760-2"/>
    </source>
</evidence>
<reference evidence="6 7" key="1">
    <citation type="journal article" date="2019" name="Int. J. Syst. Evol. Microbiol.">
        <title>The Global Catalogue of Microorganisms (GCM) 10K type strain sequencing project: providing services to taxonomists for standard genome sequencing and annotation.</title>
        <authorList>
            <consortium name="The Broad Institute Genomics Platform"/>
            <consortium name="The Broad Institute Genome Sequencing Center for Infectious Disease"/>
            <person name="Wu L."/>
            <person name="Ma J."/>
        </authorList>
    </citation>
    <scope>NUCLEOTIDE SEQUENCE [LARGE SCALE GENOMIC DNA]</scope>
    <source>
        <strain evidence="6 7">Y73</strain>
    </source>
</reference>
<dbReference type="Gene3D" id="3.30.540.10">
    <property type="entry name" value="Fructose-1,6-Bisphosphatase, subunit A, domain 1"/>
    <property type="match status" value="1"/>
</dbReference>
<evidence type="ECO:0000256" key="2">
    <source>
        <dbReference type="ARBA" id="ARBA00013093"/>
    </source>
</evidence>
<comment type="catalytic activity">
    <reaction evidence="1">
        <text>beta-D-fructose 1,6-bisphosphate + H2O = beta-D-fructose 6-phosphate + phosphate</text>
        <dbReference type="Rhea" id="RHEA:11064"/>
        <dbReference type="ChEBI" id="CHEBI:15377"/>
        <dbReference type="ChEBI" id="CHEBI:32966"/>
        <dbReference type="ChEBI" id="CHEBI:43474"/>
        <dbReference type="ChEBI" id="CHEBI:57634"/>
        <dbReference type="EC" id="3.1.3.11"/>
    </reaction>
</comment>
<dbReference type="GO" id="GO:0042132">
    <property type="term" value="F:fructose 1,6-bisphosphate 1-phosphatase activity"/>
    <property type="evidence" value="ECO:0007669"/>
    <property type="project" value="UniProtKB-EC"/>
</dbReference>
<evidence type="ECO:0000256" key="1">
    <source>
        <dbReference type="ARBA" id="ARBA00001273"/>
    </source>
</evidence>
<keyword evidence="7" id="KW-1185">Reference proteome</keyword>
<feature type="binding site" evidence="5">
    <location>
        <position position="84"/>
    </location>
    <ligand>
        <name>Mg(2+)</name>
        <dbReference type="ChEBI" id="CHEBI:18420"/>
        <label>1</label>
        <note>catalytic</note>
    </ligand>
</feature>
<organism evidence="6 7">
    <name type="scientific">Halorubrum trueperi</name>
    <dbReference type="NCBI Taxonomy" id="2004704"/>
    <lineage>
        <taxon>Archaea</taxon>
        <taxon>Methanobacteriati</taxon>
        <taxon>Methanobacteriota</taxon>
        <taxon>Stenosarchaea group</taxon>
        <taxon>Halobacteria</taxon>
        <taxon>Halobacteriales</taxon>
        <taxon>Haloferacaceae</taxon>
        <taxon>Halorubrum</taxon>
    </lineage>
</organism>
<keyword evidence="5" id="KW-0460">Magnesium</keyword>
<feature type="binding site" evidence="5">
    <location>
        <position position="103"/>
    </location>
    <ligand>
        <name>Mg(2+)</name>
        <dbReference type="ChEBI" id="CHEBI:18420"/>
        <label>1</label>
        <note>catalytic</note>
    </ligand>
</feature>
<gene>
    <name evidence="6" type="ORF">ACFQEY_18305</name>
</gene>
<dbReference type="Proteomes" id="UP001596333">
    <property type="component" value="Unassembled WGS sequence"/>
</dbReference>
<comment type="caution">
    <text evidence="6">The sequence shown here is derived from an EMBL/GenBank/DDBJ whole genome shotgun (WGS) entry which is preliminary data.</text>
</comment>
<dbReference type="EC" id="3.1.3.11" evidence="2"/>
<dbReference type="RefSeq" id="WP_379771366.1">
    <property type="nucleotide sequence ID" value="NZ_JBHSXI010000029.1"/>
</dbReference>
<dbReference type="PANTHER" id="PTHR20854">
    <property type="entry name" value="INOSITOL MONOPHOSPHATASE"/>
    <property type="match status" value="1"/>
</dbReference>
<evidence type="ECO:0000313" key="6">
    <source>
        <dbReference type="EMBL" id="MFC6890942.1"/>
    </source>
</evidence>